<evidence type="ECO:0000313" key="1">
    <source>
        <dbReference type="EMBL" id="EFO14808.1"/>
    </source>
</evidence>
<protein>
    <submittedName>
        <fullName evidence="1">Uncharacterized protein</fullName>
    </submittedName>
</protein>
<name>A0A1S0TIY3_LOALO</name>
<dbReference type="EMBL" id="JH712680">
    <property type="protein sequence ID" value="EFO14808.1"/>
    <property type="molecule type" value="Genomic_DNA"/>
</dbReference>
<proteinExistence type="predicted"/>
<sequence length="103" mass="12659">MQQIYFVYAYDGNDDDNDDDSDDDNLSNLSFIRPMMMMMMMMIASLIEQQLLRGYLQEIKKKEMIIKYWLEYFEIIKIKLFDTYKKRKKKKTLDKNQRSKEKE</sequence>
<dbReference type="KEGG" id="loa:LOAG_13708"/>
<organism evidence="1">
    <name type="scientific">Loa loa</name>
    <name type="common">Eye worm</name>
    <name type="synonym">Filaria loa</name>
    <dbReference type="NCBI Taxonomy" id="7209"/>
    <lineage>
        <taxon>Eukaryota</taxon>
        <taxon>Metazoa</taxon>
        <taxon>Ecdysozoa</taxon>
        <taxon>Nematoda</taxon>
        <taxon>Chromadorea</taxon>
        <taxon>Rhabditida</taxon>
        <taxon>Spirurina</taxon>
        <taxon>Spiruromorpha</taxon>
        <taxon>Filarioidea</taxon>
        <taxon>Onchocercidae</taxon>
        <taxon>Loa</taxon>
    </lineage>
</organism>
<dbReference type="RefSeq" id="XP_003149261.1">
    <property type="nucleotide sequence ID" value="XM_003149213.1"/>
</dbReference>
<dbReference type="GeneID" id="9951179"/>
<dbReference type="InParanoid" id="A0A1S0TIY3"/>
<gene>
    <name evidence="1" type="ORF">LOAG_13708</name>
</gene>
<dbReference type="AlphaFoldDB" id="A0A1S0TIY3"/>
<dbReference type="CTD" id="9951179"/>
<accession>A0A1S0TIY3</accession>
<reference evidence="1" key="1">
    <citation type="submission" date="2012-04" db="EMBL/GenBank/DDBJ databases">
        <title>The Genome Sequence of Loa loa.</title>
        <authorList>
            <consortium name="The Broad Institute Genome Sequencing Platform"/>
            <consortium name="Broad Institute Genome Sequencing Center for Infectious Disease"/>
            <person name="Nutman T.B."/>
            <person name="Fink D.L."/>
            <person name="Russ C."/>
            <person name="Young S."/>
            <person name="Zeng Q."/>
            <person name="Gargeya S."/>
            <person name="Alvarado L."/>
            <person name="Berlin A."/>
            <person name="Chapman S.B."/>
            <person name="Chen Z."/>
            <person name="Freedman E."/>
            <person name="Gellesch M."/>
            <person name="Goldberg J."/>
            <person name="Griggs A."/>
            <person name="Gujja S."/>
            <person name="Heilman E.R."/>
            <person name="Heiman D."/>
            <person name="Howarth C."/>
            <person name="Mehta T."/>
            <person name="Neiman D."/>
            <person name="Pearson M."/>
            <person name="Roberts A."/>
            <person name="Saif S."/>
            <person name="Shea T."/>
            <person name="Shenoy N."/>
            <person name="Sisk P."/>
            <person name="Stolte C."/>
            <person name="Sykes S."/>
            <person name="White J."/>
            <person name="Yandava C."/>
            <person name="Haas B."/>
            <person name="Henn M.R."/>
            <person name="Nusbaum C."/>
            <person name="Birren B."/>
        </authorList>
    </citation>
    <scope>NUCLEOTIDE SEQUENCE [LARGE SCALE GENOMIC DNA]</scope>
</reference>